<comment type="caution">
    <text evidence="1">The sequence shown here is derived from an EMBL/GenBank/DDBJ whole genome shotgun (WGS) entry which is preliminary data.</text>
</comment>
<proteinExistence type="predicted"/>
<gene>
    <name evidence="1" type="ORF">DSO57_1015636</name>
</gene>
<evidence type="ECO:0000313" key="1">
    <source>
        <dbReference type="EMBL" id="KAJ9081353.1"/>
    </source>
</evidence>
<evidence type="ECO:0000313" key="2">
    <source>
        <dbReference type="Proteomes" id="UP001165960"/>
    </source>
</evidence>
<reference evidence="1" key="1">
    <citation type="submission" date="2022-04" db="EMBL/GenBank/DDBJ databases">
        <title>Genome of the entomopathogenic fungus Entomophthora muscae.</title>
        <authorList>
            <person name="Elya C."/>
            <person name="Lovett B.R."/>
            <person name="Lee E."/>
            <person name="Macias A.M."/>
            <person name="Hajek A.E."/>
            <person name="De Bivort B.L."/>
            <person name="Kasson M.T."/>
            <person name="De Fine Licht H.H."/>
            <person name="Stajich J.E."/>
        </authorList>
    </citation>
    <scope>NUCLEOTIDE SEQUENCE</scope>
    <source>
        <strain evidence="1">Berkeley</strain>
    </source>
</reference>
<protein>
    <submittedName>
        <fullName evidence="1">Uncharacterized protein</fullName>
    </submittedName>
</protein>
<sequence length="71" mass="7810">MIKNKLVRGAPSRRKLSAHAVSQMAKPTKDSKFTLKDCGVLVKNVTLWRQLQRLAPYAAPVKASLSAHISP</sequence>
<organism evidence="1 2">
    <name type="scientific">Entomophthora muscae</name>
    <dbReference type="NCBI Taxonomy" id="34485"/>
    <lineage>
        <taxon>Eukaryota</taxon>
        <taxon>Fungi</taxon>
        <taxon>Fungi incertae sedis</taxon>
        <taxon>Zoopagomycota</taxon>
        <taxon>Entomophthoromycotina</taxon>
        <taxon>Entomophthoromycetes</taxon>
        <taxon>Entomophthorales</taxon>
        <taxon>Entomophthoraceae</taxon>
        <taxon>Entomophthora</taxon>
    </lineage>
</organism>
<keyword evidence="2" id="KW-1185">Reference proteome</keyword>
<accession>A0ACC2U2X4</accession>
<name>A0ACC2U2X4_9FUNG</name>
<dbReference type="EMBL" id="QTSX02001482">
    <property type="protein sequence ID" value="KAJ9081353.1"/>
    <property type="molecule type" value="Genomic_DNA"/>
</dbReference>
<dbReference type="Proteomes" id="UP001165960">
    <property type="component" value="Unassembled WGS sequence"/>
</dbReference>